<reference evidence="2" key="1">
    <citation type="submission" date="2019-04" db="EMBL/GenBank/DDBJ databases">
        <title>Friends and foes A comparative genomics studyof 23 Aspergillus species from section Flavi.</title>
        <authorList>
            <consortium name="DOE Joint Genome Institute"/>
            <person name="Kjaerbolling I."/>
            <person name="Vesth T."/>
            <person name="Frisvad J.C."/>
            <person name="Nybo J.L."/>
            <person name="Theobald S."/>
            <person name="Kildgaard S."/>
            <person name="Isbrandt T."/>
            <person name="Kuo A."/>
            <person name="Sato A."/>
            <person name="Lyhne E.K."/>
            <person name="Kogle M.E."/>
            <person name="Wiebenga A."/>
            <person name="Kun R.S."/>
            <person name="Lubbers R.J."/>
            <person name="Makela M.R."/>
            <person name="Barry K."/>
            <person name="Chovatia M."/>
            <person name="Clum A."/>
            <person name="Daum C."/>
            <person name="Haridas S."/>
            <person name="He G."/>
            <person name="LaButti K."/>
            <person name="Lipzen A."/>
            <person name="Mondo S."/>
            <person name="Riley R."/>
            <person name="Salamov A."/>
            <person name="Simmons B.A."/>
            <person name="Magnuson J.K."/>
            <person name="Henrissat B."/>
            <person name="Mortensen U.H."/>
            <person name="Larsen T.O."/>
            <person name="Devries R.P."/>
            <person name="Grigoriev I.V."/>
            <person name="Machida M."/>
            <person name="Baker S.E."/>
            <person name="Andersen M.R."/>
        </authorList>
    </citation>
    <scope>NUCLEOTIDE SEQUENCE [LARGE SCALE GENOMIC DNA]</scope>
    <source>
        <strain evidence="2">CBS 130015</strain>
    </source>
</reference>
<dbReference type="AlphaFoldDB" id="A0A5N6VV65"/>
<proteinExistence type="predicted"/>
<dbReference type="Proteomes" id="UP000325433">
    <property type="component" value="Unassembled WGS sequence"/>
</dbReference>
<accession>A0A5N6VV65</accession>
<sequence length="164" mass="19103">MDVFQTETTGVQECVQEFYYGFLCIFSPWEMEELKCFQEYVFHHYEELPGASYSEDDRDPILLKNKPLYYTYGDGNSPYALLICIRLLYRWIRISRISCPEERLTQQIAMTRGQRGYLSGPMLYAFQAYPDIEYQLDYGDEGTAAGSSCRMRTGIAQTWHGRGA</sequence>
<dbReference type="EMBL" id="ML738340">
    <property type="protein sequence ID" value="KAE8311669.1"/>
    <property type="molecule type" value="Genomic_DNA"/>
</dbReference>
<keyword evidence="2" id="KW-1185">Reference proteome</keyword>
<name>A0A5N6VV65_9EURO</name>
<gene>
    <name evidence="1" type="ORF">BDV41DRAFT_540991</name>
</gene>
<evidence type="ECO:0000313" key="1">
    <source>
        <dbReference type="EMBL" id="KAE8311669.1"/>
    </source>
</evidence>
<evidence type="ECO:0000313" key="2">
    <source>
        <dbReference type="Proteomes" id="UP000325433"/>
    </source>
</evidence>
<organism evidence="1 2">
    <name type="scientific">Aspergillus transmontanensis</name>
    <dbReference type="NCBI Taxonomy" id="1034304"/>
    <lineage>
        <taxon>Eukaryota</taxon>
        <taxon>Fungi</taxon>
        <taxon>Dikarya</taxon>
        <taxon>Ascomycota</taxon>
        <taxon>Pezizomycotina</taxon>
        <taxon>Eurotiomycetes</taxon>
        <taxon>Eurotiomycetidae</taxon>
        <taxon>Eurotiales</taxon>
        <taxon>Aspergillaceae</taxon>
        <taxon>Aspergillus</taxon>
        <taxon>Aspergillus subgen. Circumdati</taxon>
    </lineage>
</organism>
<protein>
    <submittedName>
        <fullName evidence="1">Uncharacterized protein</fullName>
    </submittedName>
</protein>